<evidence type="ECO:0000313" key="2">
    <source>
        <dbReference type="Proteomes" id="UP000321736"/>
    </source>
</evidence>
<accession>A0A239U0N2</accession>
<organism evidence="1 2">
    <name type="scientific">Staphylococcus piscifermentans</name>
    <dbReference type="NCBI Taxonomy" id="70258"/>
    <lineage>
        <taxon>Bacteria</taxon>
        <taxon>Bacillati</taxon>
        <taxon>Bacillota</taxon>
        <taxon>Bacilli</taxon>
        <taxon>Bacillales</taxon>
        <taxon>Staphylococcaceae</taxon>
        <taxon>Staphylococcus</taxon>
    </lineage>
</organism>
<comment type="caution">
    <text evidence="1">The sequence shown here is derived from an EMBL/GenBank/DDBJ whole genome shotgun (WGS) entry which is preliminary data.</text>
</comment>
<reference evidence="1 2" key="1">
    <citation type="submission" date="2019-07" db="EMBL/GenBank/DDBJ databases">
        <title>Whole genome shotgun sequence of Staphylococcus piscifermentans NBRC 109625.</title>
        <authorList>
            <person name="Hosoyama A."/>
            <person name="Uohara A."/>
            <person name="Ohji S."/>
            <person name="Ichikawa N."/>
        </authorList>
    </citation>
    <scope>NUCLEOTIDE SEQUENCE [LARGE SCALE GENOMIC DNA]</scope>
    <source>
        <strain evidence="1 2">NBRC 109625</strain>
    </source>
</reference>
<keyword evidence="2" id="KW-1185">Reference proteome</keyword>
<gene>
    <name evidence="1" type="ORF">SPI02_06880</name>
</gene>
<dbReference type="Proteomes" id="UP000321736">
    <property type="component" value="Unassembled WGS sequence"/>
</dbReference>
<dbReference type="RefSeq" id="WP_095104834.1">
    <property type="nucleotide sequence ID" value="NZ_BKAR01000005.1"/>
</dbReference>
<dbReference type="EMBL" id="BKAR01000005">
    <property type="protein sequence ID" value="GEP84103.1"/>
    <property type="molecule type" value="Genomic_DNA"/>
</dbReference>
<dbReference type="OrthoDB" id="2418501at2"/>
<name>A0A239U0N2_9STAP</name>
<protein>
    <submittedName>
        <fullName evidence="1">Uncharacterized protein</fullName>
    </submittedName>
</protein>
<evidence type="ECO:0000313" key="1">
    <source>
        <dbReference type="EMBL" id="GEP84103.1"/>
    </source>
</evidence>
<proteinExistence type="predicted"/>
<sequence>MSDIIPFPQNKEKLIKDIKTHFEQEKYEPMYDTFMKYEKEFELTTELALLKCEMLLRMEQYLELREEAIVLLKQGFDAYNQLMVYYITSLHGLGQYYECIEVFNQIIEQVEDHNIRMQLYPIKEDAQMQLNENKKHYIARIQQFTELNVNQQLYLIFDLMHEGQYGFIDTFAELLSSHNFHSNVQTIILEYLKKGQYEKKVDFSKYETDFSAYPARLPGLEYASFTQHVIPKVLERFEDNYGDQLRSEISQMLQSFAIALYPLEIEEVATVNVWVNTFYHYIEQMLNLSFASVENLNQDVYAWISKVEKNIKQ</sequence>
<dbReference type="AlphaFoldDB" id="A0A239U0N2"/>